<dbReference type="InterPro" id="IPR036278">
    <property type="entry name" value="Sialidase_sf"/>
</dbReference>
<dbReference type="CDD" id="cd15482">
    <property type="entry name" value="Sialidase_non-viral"/>
    <property type="match status" value="1"/>
</dbReference>
<dbReference type="SUPFAM" id="SSF50939">
    <property type="entry name" value="Sialidases"/>
    <property type="match status" value="1"/>
</dbReference>
<dbReference type="PROSITE" id="PS51257">
    <property type="entry name" value="PROKAR_LIPOPROTEIN"/>
    <property type="match status" value="1"/>
</dbReference>
<evidence type="ECO:0008006" key="3">
    <source>
        <dbReference type="Google" id="ProtNLM"/>
    </source>
</evidence>
<dbReference type="EMBL" id="MIYZ01000027">
    <property type="protein sequence ID" value="OIR21981.1"/>
    <property type="molecule type" value="Genomic_DNA"/>
</dbReference>
<evidence type="ECO:0000313" key="1">
    <source>
        <dbReference type="EMBL" id="OIR21981.1"/>
    </source>
</evidence>
<organism evidence="1 2">
    <name type="scientific">Marine Group III euryarchaeote CG-Epi2</name>
    <dbReference type="NCBI Taxonomy" id="1888996"/>
    <lineage>
        <taxon>Archaea</taxon>
        <taxon>Methanobacteriati</taxon>
        <taxon>Thermoplasmatota</taxon>
        <taxon>Thermoplasmata</taxon>
        <taxon>Candidatus Thermoprofundales</taxon>
    </lineage>
</organism>
<comment type="caution">
    <text evidence="1">The sequence shown here is derived from an EMBL/GenBank/DDBJ whole genome shotgun (WGS) entry which is preliminary data.</text>
</comment>
<protein>
    <recommendedName>
        <fullName evidence="3">Exo-alpha-sialidase</fullName>
    </recommendedName>
</protein>
<dbReference type="Gene3D" id="2.120.10.10">
    <property type="match status" value="1"/>
</dbReference>
<reference evidence="1 2" key="1">
    <citation type="submission" date="2016-08" db="EMBL/GenBank/DDBJ databases">
        <title>New Insights into Marine Group III Euryarchaeota, from dark to light.</title>
        <authorList>
            <person name="Haro-Moreno J.M."/>
            <person name="Rodriguez-Valera F."/>
            <person name="Lopez-Garcia P."/>
            <person name="Moreira D."/>
            <person name="Martin-Cuadrado A.B."/>
        </authorList>
    </citation>
    <scope>NUCLEOTIDE SEQUENCE [LARGE SCALE GENOMIC DNA]</scope>
    <source>
        <strain evidence="1">CG-Epi2</strain>
    </source>
</reference>
<accession>A0A1J5TZK5</accession>
<sequence>MQRALVLIIAFLVTPSFSGCLEPEDKRTVIEEPGLFDFDRDIPKTTWYHYAGGINALDSNAVNQANITVNLTGNNAPYWSQGSYYGIGMTTFEPTMGITSNDNLYMSSYGNGPEGSTAIVQCPGLIGMEDLSDYSCMNVYDPLTPVPNSNDPYVYVDKWTDRIMKFDMHALAGMTVEWSDDDGDSWSPPTFATSYSVQDHQTIGSSLYPAFGHPTTWVFCVNGNWAAPLCSTSFDGGLTWSPEVPGAPIDCNSGGLSAHIEGATDGNFYRGNVGCNGSGYSIYRSTDGGFTWTEHPLPTEESGTADTWNFEEAQVAIDDENNVHAMWMGLDNMPYYAYSRDQGNSWSDAMMLAPPIGLEGTGFPVVTAGSEGRVAFGYVGDTGNQTWNGYMTILTDAFSDNPLFTTVQINQPEDPIDSSDAYPIGCGYERCGGLGDFLDMAVDQYGRPWFSLANNDAGEIGIFATIAEGPSLRGDLIELNPMPLGGNLTL</sequence>
<gene>
    <name evidence="1" type="ORF">BET99_05335</name>
</gene>
<dbReference type="AlphaFoldDB" id="A0A1J5TZK5"/>
<evidence type="ECO:0000313" key="2">
    <source>
        <dbReference type="Proteomes" id="UP000183615"/>
    </source>
</evidence>
<proteinExistence type="predicted"/>
<dbReference type="Proteomes" id="UP000183615">
    <property type="component" value="Unassembled WGS sequence"/>
</dbReference>
<name>A0A1J5TZK5_9ARCH</name>